<keyword evidence="1" id="KW-0472">Membrane</keyword>
<sequence>MTYTSSSNMLNLDGPLIQIFLGFLLAIIGCVLMISAPEYSEVSYLLFLIAGALVALSMIFLASA</sequence>
<accession>A7IB05</accession>
<organism evidence="2 3">
    <name type="scientific">Methanoregula boonei (strain DSM 21154 / JCM 14090 / 6A8)</name>
    <dbReference type="NCBI Taxonomy" id="456442"/>
    <lineage>
        <taxon>Archaea</taxon>
        <taxon>Methanobacteriati</taxon>
        <taxon>Methanobacteriota</taxon>
        <taxon>Stenosarchaea group</taxon>
        <taxon>Methanomicrobia</taxon>
        <taxon>Methanomicrobiales</taxon>
        <taxon>Methanoregulaceae</taxon>
        <taxon>Methanoregula</taxon>
    </lineage>
</organism>
<evidence type="ECO:0000313" key="2">
    <source>
        <dbReference type="EMBL" id="ABS56916.1"/>
    </source>
</evidence>
<keyword evidence="1" id="KW-0812">Transmembrane</keyword>
<reference evidence="3" key="1">
    <citation type="journal article" date="2015" name="Microbiology">
        <title>Genome of Methanoregula boonei 6A8 reveals adaptations to oligotrophic peatland environments.</title>
        <authorList>
            <person name="Braeuer S."/>
            <person name="Cadillo-Quiroz H."/>
            <person name="Kyrpides N."/>
            <person name="Woyke T."/>
            <person name="Goodwin L."/>
            <person name="Detter C."/>
            <person name="Podell S."/>
            <person name="Yavitt J.B."/>
            <person name="Zinder S.H."/>
        </authorList>
    </citation>
    <scope>NUCLEOTIDE SEQUENCE [LARGE SCALE GENOMIC DNA]</scope>
    <source>
        <strain evidence="3">DSM 21154 / JCM 14090 / 6A8</strain>
    </source>
</reference>
<dbReference type="GeneID" id="5411623"/>
<evidence type="ECO:0000256" key="1">
    <source>
        <dbReference type="SAM" id="Phobius"/>
    </source>
</evidence>
<dbReference type="Proteomes" id="UP000002408">
    <property type="component" value="Chromosome"/>
</dbReference>
<protein>
    <submittedName>
        <fullName evidence="2">Uncharacterized protein</fullName>
    </submittedName>
</protein>
<name>A7IB05_METB6</name>
<proteinExistence type="predicted"/>
<dbReference type="STRING" id="456442.Mboo_2402"/>
<keyword evidence="3" id="KW-1185">Reference proteome</keyword>
<keyword evidence="1" id="KW-1133">Transmembrane helix</keyword>
<gene>
    <name evidence="2" type="ordered locus">Mboo_2402</name>
</gene>
<dbReference type="HOGENOM" id="CLU_2857069_0_0_2"/>
<dbReference type="RefSeq" id="WP_012107978.1">
    <property type="nucleotide sequence ID" value="NC_009712.1"/>
</dbReference>
<dbReference type="KEGG" id="mbn:Mboo_2402"/>
<dbReference type="AlphaFoldDB" id="A7IB05"/>
<dbReference type="EMBL" id="CP000780">
    <property type="protein sequence ID" value="ABS56916.1"/>
    <property type="molecule type" value="Genomic_DNA"/>
</dbReference>
<evidence type="ECO:0000313" key="3">
    <source>
        <dbReference type="Proteomes" id="UP000002408"/>
    </source>
</evidence>
<feature type="transmembrane region" description="Helical" evidence="1">
    <location>
        <begin position="16"/>
        <end position="35"/>
    </location>
</feature>
<feature type="transmembrane region" description="Helical" evidence="1">
    <location>
        <begin position="42"/>
        <end position="62"/>
    </location>
</feature>